<dbReference type="InterPro" id="IPR010298">
    <property type="entry name" value="YacP-like"/>
</dbReference>
<evidence type="ECO:0000256" key="1">
    <source>
        <dbReference type="SAM" id="MobiDB-lite"/>
    </source>
</evidence>
<dbReference type="EMBL" id="JAQOUE010000001">
    <property type="protein sequence ID" value="MDT7041251.1"/>
    <property type="molecule type" value="Genomic_DNA"/>
</dbReference>
<protein>
    <submittedName>
        <fullName evidence="2">NYN domain-containing protein</fullName>
    </submittedName>
</protein>
<feature type="region of interest" description="Disordered" evidence="1">
    <location>
        <begin position="157"/>
        <end position="183"/>
    </location>
</feature>
<proteinExistence type="predicted"/>
<accession>A0ABU3K4C6</accession>
<feature type="compositionally biased region" description="Basic residues" evidence="1">
    <location>
        <begin position="159"/>
        <end position="183"/>
    </location>
</feature>
<sequence>MAMHVIVDGYNILGVRGWSGKSSSQESEQCRERLIQDLSRYSHRKGHSLTVVFDAWRQPHGECREHRSGVQVLFTREGERADQVIQGMTRKYTRDCVVVSSDLEVVATAKAHGALTISAKEFQGKLQSAGNNGLTSGRTAKPLTSAVYGKVEEEVPLRRPNKKGNPRKLPKAQRNRNRQLRGF</sequence>
<evidence type="ECO:0000313" key="2">
    <source>
        <dbReference type="EMBL" id="MDT7041251.1"/>
    </source>
</evidence>
<comment type="caution">
    <text evidence="2">The sequence shown here is derived from an EMBL/GenBank/DDBJ whole genome shotgun (WGS) entry which is preliminary data.</text>
</comment>
<dbReference type="Pfam" id="PF05991">
    <property type="entry name" value="NYN_YacP"/>
    <property type="match status" value="1"/>
</dbReference>
<name>A0ABU3K4C6_9BACT</name>
<organism evidence="2 3">
    <name type="scientific">Candidatus Nitronereus thalassa</name>
    <dbReference type="NCBI Taxonomy" id="3020898"/>
    <lineage>
        <taxon>Bacteria</taxon>
        <taxon>Pseudomonadati</taxon>
        <taxon>Nitrospirota</taxon>
        <taxon>Nitrospiria</taxon>
        <taxon>Nitrospirales</taxon>
        <taxon>Nitrospiraceae</taxon>
        <taxon>Candidatus Nitronereus</taxon>
    </lineage>
</organism>
<dbReference type="PANTHER" id="PTHR34547">
    <property type="entry name" value="YACP-LIKE NYN DOMAIN PROTEIN"/>
    <property type="match status" value="1"/>
</dbReference>
<dbReference type="RefSeq" id="WP_313831606.1">
    <property type="nucleotide sequence ID" value="NZ_JAQOUE010000001.1"/>
</dbReference>
<reference evidence="2 3" key="1">
    <citation type="journal article" date="2023" name="ISME J.">
        <title>Cultivation and genomic characterization of novel and ubiquitous marine nitrite-oxidizing bacteria from the Nitrospirales.</title>
        <authorList>
            <person name="Mueller A.J."/>
            <person name="Daebeler A."/>
            <person name="Herbold C.W."/>
            <person name="Kirkegaard R.H."/>
            <person name="Daims H."/>
        </authorList>
    </citation>
    <scope>NUCLEOTIDE SEQUENCE [LARGE SCALE GENOMIC DNA]</scope>
    <source>
        <strain evidence="2 3">EB</strain>
    </source>
</reference>
<dbReference type="PANTHER" id="PTHR34547:SF1">
    <property type="entry name" value="YACP-LIKE NYN DOMAIN PROTEIN"/>
    <property type="match status" value="1"/>
</dbReference>
<dbReference type="Proteomes" id="UP001250932">
    <property type="component" value="Unassembled WGS sequence"/>
</dbReference>
<gene>
    <name evidence="2" type="ORF">PPG34_02745</name>
</gene>
<keyword evidence="3" id="KW-1185">Reference proteome</keyword>
<evidence type="ECO:0000313" key="3">
    <source>
        <dbReference type="Proteomes" id="UP001250932"/>
    </source>
</evidence>